<accession>A0A6J4NNV1</accession>
<gene>
    <name evidence="9" type="ORF">AVDCRST_MAG22-549</name>
</gene>
<dbReference type="InterPro" id="IPR010290">
    <property type="entry name" value="TM_effector"/>
</dbReference>
<comment type="subcellular location">
    <subcellularLocation>
        <location evidence="1">Cell membrane</location>
        <topology evidence="1">Multi-pass membrane protein</topology>
    </subcellularLocation>
</comment>
<feature type="transmembrane region" description="Helical" evidence="7">
    <location>
        <begin position="324"/>
        <end position="347"/>
    </location>
</feature>
<feature type="transmembrane region" description="Helical" evidence="7">
    <location>
        <begin position="387"/>
        <end position="409"/>
    </location>
</feature>
<feature type="transmembrane region" description="Helical" evidence="7">
    <location>
        <begin position="45"/>
        <end position="70"/>
    </location>
</feature>
<name>A0A6J4NNV1_9ACTN</name>
<dbReference type="GO" id="GO:0005886">
    <property type="term" value="C:plasma membrane"/>
    <property type="evidence" value="ECO:0007669"/>
    <property type="project" value="UniProtKB-SubCell"/>
</dbReference>
<dbReference type="Pfam" id="PF05977">
    <property type="entry name" value="MFS_3"/>
    <property type="match status" value="1"/>
</dbReference>
<dbReference type="CDD" id="cd06173">
    <property type="entry name" value="MFS_MefA_like"/>
    <property type="match status" value="1"/>
</dbReference>
<feature type="transmembrane region" description="Helical" evidence="7">
    <location>
        <begin position="230"/>
        <end position="255"/>
    </location>
</feature>
<proteinExistence type="predicted"/>
<evidence type="ECO:0000259" key="8">
    <source>
        <dbReference type="PROSITE" id="PS50850"/>
    </source>
</evidence>
<dbReference type="InterPro" id="IPR020846">
    <property type="entry name" value="MFS_dom"/>
</dbReference>
<feature type="transmembrane region" description="Helical" evidence="7">
    <location>
        <begin position="77"/>
        <end position="95"/>
    </location>
</feature>
<evidence type="ECO:0000256" key="6">
    <source>
        <dbReference type="ARBA" id="ARBA00023136"/>
    </source>
</evidence>
<protein>
    <submittedName>
        <fullName evidence="9">Uncharacterized MFS-type transporter</fullName>
    </submittedName>
</protein>
<evidence type="ECO:0000256" key="7">
    <source>
        <dbReference type="SAM" id="Phobius"/>
    </source>
</evidence>
<dbReference type="Gene3D" id="1.20.1250.20">
    <property type="entry name" value="MFS general substrate transporter like domains"/>
    <property type="match status" value="2"/>
</dbReference>
<dbReference type="SUPFAM" id="SSF103473">
    <property type="entry name" value="MFS general substrate transporter"/>
    <property type="match status" value="1"/>
</dbReference>
<evidence type="ECO:0000256" key="2">
    <source>
        <dbReference type="ARBA" id="ARBA00022448"/>
    </source>
</evidence>
<feature type="transmembrane region" description="Helical" evidence="7">
    <location>
        <begin position="15"/>
        <end position="39"/>
    </location>
</feature>
<dbReference type="GO" id="GO:0022857">
    <property type="term" value="F:transmembrane transporter activity"/>
    <property type="evidence" value="ECO:0007669"/>
    <property type="project" value="InterPro"/>
</dbReference>
<dbReference type="PROSITE" id="PS50850">
    <property type="entry name" value="MFS"/>
    <property type="match status" value="2"/>
</dbReference>
<dbReference type="PANTHER" id="PTHR23513:SF9">
    <property type="entry name" value="ENTEROBACTIN EXPORTER ENTS"/>
    <property type="match status" value="1"/>
</dbReference>
<feature type="domain" description="Major facilitator superfamily (MFS) profile" evidence="8">
    <location>
        <begin position="230"/>
        <end position="421"/>
    </location>
</feature>
<feature type="transmembrane region" description="Helical" evidence="7">
    <location>
        <begin position="267"/>
        <end position="290"/>
    </location>
</feature>
<dbReference type="EMBL" id="CADCUV010000027">
    <property type="protein sequence ID" value="CAA9390572.1"/>
    <property type="molecule type" value="Genomic_DNA"/>
</dbReference>
<feature type="transmembrane region" description="Helical" evidence="7">
    <location>
        <begin position="149"/>
        <end position="169"/>
    </location>
</feature>
<dbReference type="AlphaFoldDB" id="A0A6J4NNV1"/>
<evidence type="ECO:0000256" key="1">
    <source>
        <dbReference type="ARBA" id="ARBA00004651"/>
    </source>
</evidence>
<feature type="transmembrane region" description="Helical" evidence="7">
    <location>
        <begin position="297"/>
        <end position="318"/>
    </location>
</feature>
<keyword evidence="2" id="KW-0813">Transport</keyword>
<keyword evidence="3" id="KW-1003">Cell membrane</keyword>
<evidence type="ECO:0000256" key="5">
    <source>
        <dbReference type="ARBA" id="ARBA00022989"/>
    </source>
</evidence>
<evidence type="ECO:0000256" key="3">
    <source>
        <dbReference type="ARBA" id="ARBA00022475"/>
    </source>
</evidence>
<organism evidence="9">
    <name type="scientific">uncultured Rubrobacteraceae bacterium</name>
    <dbReference type="NCBI Taxonomy" id="349277"/>
    <lineage>
        <taxon>Bacteria</taxon>
        <taxon>Bacillati</taxon>
        <taxon>Actinomycetota</taxon>
        <taxon>Rubrobacteria</taxon>
        <taxon>Rubrobacterales</taxon>
        <taxon>Rubrobacteraceae</taxon>
        <taxon>environmental samples</taxon>
    </lineage>
</organism>
<keyword evidence="5 7" id="KW-1133">Transmembrane helix</keyword>
<dbReference type="InterPro" id="IPR036259">
    <property type="entry name" value="MFS_trans_sf"/>
</dbReference>
<evidence type="ECO:0000256" key="4">
    <source>
        <dbReference type="ARBA" id="ARBA00022692"/>
    </source>
</evidence>
<feature type="transmembrane region" description="Helical" evidence="7">
    <location>
        <begin position="359"/>
        <end position="381"/>
    </location>
</feature>
<feature type="domain" description="Major facilitator superfamily (MFS) profile" evidence="8">
    <location>
        <begin position="1"/>
        <end position="193"/>
    </location>
</feature>
<reference evidence="9" key="1">
    <citation type="submission" date="2020-02" db="EMBL/GenBank/DDBJ databases">
        <authorList>
            <person name="Meier V. D."/>
        </authorList>
    </citation>
    <scope>NUCLEOTIDE SEQUENCE</scope>
    <source>
        <strain evidence="9">AVDCRST_MAG22</strain>
    </source>
</reference>
<keyword evidence="6 7" id="KW-0472">Membrane</keyword>
<dbReference type="PANTHER" id="PTHR23513">
    <property type="entry name" value="INTEGRAL MEMBRANE EFFLUX PROTEIN-RELATED"/>
    <property type="match status" value="1"/>
</dbReference>
<evidence type="ECO:0000313" key="9">
    <source>
        <dbReference type="EMBL" id="CAA9390572.1"/>
    </source>
</evidence>
<keyword evidence="4 7" id="KW-0812">Transmembrane</keyword>
<sequence length="421" mass="43574">MGEMLATLRRRDFSLLWFGGLVSLTGDWMLLVALPIYVYQTTGSALATGAMFAAGLLPNVLLGSVAGVFVDRWDRKRTMVAANALMALSILPLLLVPSTGWLWAVYAVAFFQSCFGAFNEPAENSLLPRLVEEERLLSANSLNALNNNLARLIGPALAGFVVGWFGLAGVVVVDAASYLVAALLISLISAPAAPDRAEETTPEGSGVAAAFLAVWREWAEGLRLVTKGRVILTLFLVGAVTGLGEGVFAALFPPFVRIALDGGALELGWLMSAQAVGGVLGGLVVGFAAARLSPPRLLGLGAVLFGLTDLAIFLYPSFVQSMAVGLALFVLVGIPATGMLAGLQTLLQTSAEDRFRGRVFGALGTTQALLMLAGTLLGGALGDAIGVVPVLVVQGFAYVAAGILVLVLLSGYGGGPDREGG</sequence>